<name>A0ABU2JBB1_9ACTN</name>
<dbReference type="RefSeq" id="WP_311423091.1">
    <property type="nucleotide sequence ID" value="NZ_JAVREH010000011.1"/>
</dbReference>
<gene>
    <name evidence="1" type="ORF">RM423_11075</name>
</gene>
<accession>A0ABU2JBB1</accession>
<keyword evidence="2" id="KW-1185">Reference proteome</keyword>
<evidence type="ECO:0000313" key="2">
    <source>
        <dbReference type="Proteomes" id="UP001183176"/>
    </source>
</evidence>
<evidence type="ECO:0000313" key="1">
    <source>
        <dbReference type="EMBL" id="MDT0261939.1"/>
    </source>
</evidence>
<dbReference type="Gene3D" id="1.20.910.10">
    <property type="entry name" value="Heme oxygenase-like"/>
    <property type="match status" value="1"/>
</dbReference>
<dbReference type="Pfam" id="PF14518">
    <property type="entry name" value="Haem_oxygenas_2"/>
    <property type="match status" value="1"/>
</dbReference>
<dbReference type="EMBL" id="JAVREH010000011">
    <property type="protein sequence ID" value="MDT0261939.1"/>
    <property type="molecule type" value="Genomic_DNA"/>
</dbReference>
<reference evidence="2" key="1">
    <citation type="submission" date="2023-07" db="EMBL/GenBank/DDBJ databases">
        <title>30 novel species of actinomycetes from the DSMZ collection.</title>
        <authorList>
            <person name="Nouioui I."/>
        </authorList>
    </citation>
    <scope>NUCLEOTIDE SEQUENCE [LARGE SCALE GENOMIC DNA]</scope>
    <source>
        <strain evidence="2">DSM 44399</strain>
    </source>
</reference>
<sequence>MITASDTLTRLYRGLAAVEPTPEDVGLGDAFLDTVIARPIVAGDALDALEGNLRGVAPRFADLGPDEIRVVAAAAARHLAVLADQDGVWLAPFARAPYCHIATGARLGELSHEYRRSPGQEGRFKRMADGLLHVLGQPSGDVGSKAYVQALRLGEAAYVLPDMLLTLSVSPNRYVPELLAAVEPTLTGALLEMPEWVAECVRSAAAGSPGVEWPTLSWKGTEDVTGHVDAALRQFTELGLAPHGAERFAAFGQLLRDAIRLHRAELERSCLNALRTPVLGMINLVERKTPSARRAHGTAVLDGKLLDDLFAASPEKSRDVVEALGKSRWIEPGAPDRSLFVTSLTQIPGPMGKIFSAEDTSIIRRWITWLAEPMQVAPIGAAPVTVPDLDAQPDEPAPSTFTGPQTRELFYDLVAGRERARSLRRAAAFVECWLDAAQVIEKPVFSWELPERYVADEFPEWMHKTYQDMASAPVSPVADDGKSHRDRSFHGAADNLVDGAWLQGLTRRVVLSEAEQLLYDIYWDEIGNGKPGHSHGVMYEDLVTGLGYQLPKFWTRAFIDEVPFLDEGFVAPVFRLAIADFPVSRFPEIVGVNMVCEFHGLGTAGISKADGLTDLGFDTSFTRLHIADDNVEMGHSARSRDAVVFLMAQAARLGVTDEVWERVRRGATAMRMAYVVLMQGRLGIAPTQVPAHLLNASGR</sequence>
<organism evidence="1 2">
    <name type="scientific">Jatrophihabitans lederbergiae</name>
    <dbReference type="NCBI Taxonomy" id="3075547"/>
    <lineage>
        <taxon>Bacteria</taxon>
        <taxon>Bacillati</taxon>
        <taxon>Actinomycetota</taxon>
        <taxon>Actinomycetes</taxon>
        <taxon>Jatrophihabitantales</taxon>
        <taxon>Jatrophihabitantaceae</taxon>
        <taxon>Jatrophihabitans</taxon>
    </lineage>
</organism>
<proteinExistence type="predicted"/>
<dbReference type="Proteomes" id="UP001183176">
    <property type="component" value="Unassembled WGS sequence"/>
</dbReference>
<protein>
    <submittedName>
        <fullName evidence="1">Iron-containing redox enzyme family protein</fullName>
    </submittedName>
</protein>
<dbReference type="InterPro" id="IPR016084">
    <property type="entry name" value="Haem_Oase-like_multi-hlx"/>
</dbReference>
<comment type="caution">
    <text evidence="1">The sequence shown here is derived from an EMBL/GenBank/DDBJ whole genome shotgun (WGS) entry which is preliminary data.</text>
</comment>
<dbReference type="SMART" id="SM01236">
    <property type="entry name" value="Haem_oxygenase_2"/>
    <property type="match status" value="1"/>
</dbReference>